<gene>
    <name evidence="6" type="ORF">HYALB_00012233</name>
</gene>
<evidence type="ECO:0000256" key="3">
    <source>
        <dbReference type="ARBA" id="ARBA00022833"/>
    </source>
</evidence>
<feature type="region of interest" description="Disordered" evidence="4">
    <location>
        <begin position="82"/>
        <end position="256"/>
    </location>
</feature>
<keyword evidence="2" id="KW-0863">Zinc-finger</keyword>
<dbReference type="OrthoDB" id="3538950at2759"/>
<reference evidence="6" key="1">
    <citation type="submission" date="2021-07" db="EMBL/GenBank/DDBJ databases">
        <authorList>
            <person name="Durling M."/>
        </authorList>
    </citation>
    <scope>NUCLEOTIDE SEQUENCE</scope>
</reference>
<dbReference type="Gene3D" id="3.30.60.90">
    <property type="match status" value="1"/>
</dbReference>
<comment type="caution">
    <text evidence="6">The sequence shown here is derived from an EMBL/GenBank/DDBJ whole genome shotgun (WGS) entry which is preliminary data.</text>
</comment>
<feature type="compositionally biased region" description="Low complexity" evidence="4">
    <location>
        <begin position="159"/>
        <end position="184"/>
    </location>
</feature>
<dbReference type="InterPro" id="IPR002048">
    <property type="entry name" value="EF_hand_dom"/>
</dbReference>
<dbReference type="GO" id="GO:0008270">
    <property type="term" value="F:zinc ion binding"/>
    <property type="evidence" value="ECO:0007669"/>
    <property type="project" value="UniProtKB-KW"/>
</dbReference>
<feature type="domain" description="EF-hand" evidence="5">
    <location>
        <begin position="264"/>
        <end position="299"/>
    </location>
</feature>
<keyword evidence="7" id="KW-1185">Reference proteome</keyword>
<keyword evidence="3" id="KW-0862">Zinc</keyword>
<protein>
    <recommendedName>
        <fullName evidence="5">EF-hand domain-containing protein</fullName>
    </recommendedName>
</protein>
<evidence type="ECO:0000313" key="6">
    <source>
        <dbReference type="EMBL" id="CAG8975518.1"/>
    </source>
</evidence>
<feature type="compositionally biased region" description="Polar residues" evidence="4">
    <location>
        <begin position="185"/>
        <end position="196"/>
    </location>
</feature>
<accession>A0A9N9LK29</accession>
<dbReference type="SUPFAM" id="SSF57850">
    <property type="entry name" value="RING/U-box"/>
    <property type="match status" value="1"/>
</dbReference>
<dbReference type="InterPro" id="IPR043145">
    <property type="entry name" value="Znf_ZZ_sf"/>
</dbReference>
<feature type="compositionally biased region" description="Polar residues" evidence="4">
    <location>
        <begin position="110"/>
        <end position="141"/>
    </location>
</feature>
<sequence length="466" mass="51936">MSLFRCGACSESIPETKARLRCRNCSLPYDLCTNCFMVGNVSHAHQLSHETSLIVTSGHDIAALNELKHPSIPIANPYARRRTLNAPPSLPPRPESQTALPYHQGPPPVSTQQPIPSPQLASYQSPQFQQNHQPNSTSNYASPALNYQNAPPPPPPSSQPVLNYSSAYSTPNNNNAPAQASSTPTFSPQSRYNSTPIYAPQPTPPQYNAQQLPTGPTPQQYNPQPAITPGQPPAQYNPQQSTNSGMNPPTQWQTLQVSGKPTPFLESCLTEVFKRVDVNRAGVLSPEQYSAFLDVQQYKREEDVWKKFCVARPHVYNGEDLADYELRSTYESFGIEFKLQTRNIAPVSQLPPISGGLMPMITSRGFIDITFIELFSDETPLGWQRMNMILRHYGVRRELGDIPRDVWPATPPEELKRSVAVMSEAARRKAVNAVNANKAKLDMEALGRQNAIDLIDGTRRTYYYQY</sequence>
<evidence type="ECO:0000259" key="5">
    <source>
        <dbReference type="PROSITE" id="PS50222"/>
    </source>
</evidence>
<evidence type="ECO:0000256" key="4">
    <source>
        <dbReference type="SAM" id="MobiDB-lite"/>
    </source>
</evidence>
<evidence type="ECO:0000256" key="1">
    <source>
        <dbReference type="ARBA" id="ARBA00022723"/>
    </source>
</evidence>
<name>A0A9N9LK29_9HELO</name>
<feature type="compositionally biased region" description="Polar residues" evidence="4">
    <location>
        <begin position="206"/>
        <end position="225"/>
    </location>
</feature>
<feature type="compositionally biased region" description="Polar residues" evidence="4">
    <location>
        <begin position="234"/>
        <end position="256"/>
    </location>
</feature>
<dbReference type="PROSITE" id="PS50222">
    <property type="entry name" value="EF_HAND_2"/>
    <property type="match status" value="1"/>
</dbReference>
<keyword evidence="1" id="KW-0479">Metal-binding</keyword>
<dbReference type="GO" id="GO:0005509">
    <property type="term" value="F:calcium ion binding"/>
    <property type="evidence" value="ECO:0007669"/>
    <property type="project" value="InterPro"/>
</dbReference>
<dbReference type="AlphaFoldDB" id="A0A9N9LK29"/>
<dbReference type="EMBL" id="CAJVRM010000141">
    <property type="protein sequence ID" value="CAG8975518.1"/>
    <property type="molecule type" value="Genomic_DNA"/>
</dbReference>
<proteinExistence type="predicted"/>
<organism evidence="6 7">
    <name type="scientific">Hymenoscyphus albidus</name>
    <dbReference type="NCBI Taxonomy" id="595503"/>
    <lineage>
        <taxon>Eukaryota</taxon>
        <taxon>Fungi</taxon>
        <taxon>Dikarya</taxon>
        <taxon>Ascomycota</taxon>
        <taxon>Pezizomycotina</taxon>
        <taxon>Leotiomycetes</taxon>
        <taxon>Helotiales</taxon>
        <taxon>Helotiaceae</taxon>
        <taxon>Hymenoscyphus</taxon>
    </lineage>
</organism>
<evidence type="ECO:0000313" key="7">
    <source>
        <dbReference type="Proteomes" id="UP000701801"/>
    </source>
</evidence>
<dbReference type="Proteomes" id="UP000701801">
    <property type="component" value="Unassembled WGS sequence"/>
</dbReference>
<evidence type="ECO:0000256" key="2">
    <source>
        <dbReference type="ARBA" id="ARBA00022771"/>
    </source>
</evidence>